<comment type="caution">
    <text evidence="2">The sequence shown here is derived from an EMBL/GenBank/DDBJ whole genome shotgun (WGS) entry which is preliminary data.</text>
</comment>
<dbReference type="GO" id="GO:0003676">
    <property type="term" value="F:nucleic acid binding"/>
    <property type="evidence" value="ECO:0007669"/>
    <property type="project" value="InterPro"/>
</dbReference>
<sequence length="180" mass="19967">MWAARYGIPKTLLSDQGTHFRNEMMRHMAARLKVEQNFTHCLVAVVTATVTFIAHLFAIGVNNPVHNVHVPIFRRLEQRSSTDLPVVVAFFTDPLEHFQVPIGSSFLGSLTRQQLEDFCSLTSVEDFLSQQPLDESDISTTDCRFHHFVVLSEGVGALKQPNDDIAVTCTSCIGGVVIAP</sequence>
<dbReference type="AlphaFoldDB" id="A0A6A3G803"/>
<evidence type="ECO:0008006" key="4">
    <source>
        <dbReference type="Google" id="ProtNLM"/>
    </source>
</evidence>
<evidence type="ECO:0000256" key="1">
    <source>
        <dbReference type="SAM" id="Phobius"/>
    </source>
</evidence>
<evidence type="ECO:0000313" key="2">
    <source>
        <dbReference type="EMBL" id="KAE8954654.1"/>
    </source>
</evidence>
<dbReference type="Proteomes" id="UP000429607">
    <property type="component" value="Unassembled WGS sequence"/>
</dbReference>
<accession>A0A6A3G803</accession>
<gene>
    <name evidence="2" type="ORF">PR001_g32406</name>
</gene>
<dbReference type="Gene3D" id="3.30.420.10">
    <property type="entry name" value="Ribonuclease H-like superfamily/Ribonuclease H"/>
    <property type="match status" value="1"/>
</dbReference>
<protein>
    <recommendedName>
        <fullName evidence="4">Integrase catalytic domain-containing protein</fullName>
    </recommendedName>
</protein>
<organism evidence="2 3">
    <name type="scientific">Phytophthora rubi</name>
    <dbReference type="NCBI Taxonomy" id="129364"/>
    <lineage>
        <taxon>Eukaryota</taxon>
        <taxon>Sar</taxon>
        <taxon>Stramenopiles</taxon>
        <taxon>Oomycota</taxon>
        <taxon>Peronosporomycetes</taxon>
        <taxon>Peronosporales</taxon>
        <taxon>Peronosporaceae</taxon>
        <taxon>Phytophthora</taxon>
    </lineage>
</organism>
<dbReference type="SUPFAM" id="SSF53098">
    <property type="entry name" value="Ribonuclease H-like"/>
    <property type="match status" value="1"/>
</dbReference>
<evidence type="ECO:0000313" key="3">
    <source>
        <dbReference type="Proteomes" id="UP000429607"/>
    </source>
</evidence>
<dbReference type="EMBL" id="QXFV01009719">
    <property type="protein sequence ID" value="KAE8954654.1"/>
    <property type="molecule type" value="Genomic_DNA"/>
</dbReference>
<name>A0A6A3G803_9STRA</name>
<keyword evidence="1" id="KW-0812">Transmembrane</keyword>
<keyword evidence="1" id="KW-1133">Transmembrane helix</keyword>
<proteinExistence type="predicted"/>
<reference evidence="2 3" key="1">
    <citation type="submission" date="2018-09" db="EMBL/GenBank/DDBJ databases">
        <title>Genomic investigation of the strawberry pathogen Phytophthora fragariae indicates pathogenicity is determined by transcriptional variation in three key races.</title>
        <authorList>
            <person name="Adams T.M."/>
            <person name="Armitage A.D."/>
            <person name="Sobczyk M.K."/>
            <person name="Bates H.J."/>
            <person name="Dunwell J.M."/>
            <person name="Nellist C.F."/>
            <person name="Harrison R.J."/>
        </authorList>
    </citation>
    <scope>NUCLEOTIDE SEQUENCE [LARGE SCALE GENOMIC DNA]</scope>
    <source>
        <strain evidence="2 3">SCRP249</strain>
    </source>
</reference>
<dbReference type="InterPro" id="IPR036397">
    <property type="entry name" value="RNaseH_sf"/>
</dbReference>
<dbReference type="InterPro" id="IPR012337">
    <property type="entry name" value="RNaseH-like_sf"/>
</dbReference>
<keyword evidence="1" id="KW-0472">Membrane</keyword>
<feature type="transmembrane region" description="Helical" evidence="1">
    <location>
        <begin position="41"/>
        <end position="61"/>
    </location>
</feature>